<feature type="transmembrane region" description="Helical" evidence="12">
    <location>
        <begin position="120"/>
        <end position="145"/>
    </location>
</feature>
<comment type="subcellular location">
    <subcellularLocation>
        <location evidence="2">Membrane</location>
        <topology evidence="2">Multi-pass membrane protein</topology>
    </subcellularLocation>
</comment>
<evidence type="ECO:0000256" key="7">
    <source>
        <dbReference type="ARBA" id="ARBA00022982"/>
    </source>
</evidence>
<feature type="domain" description="Cytochrome b561" evidence="13">
    <location>
        <begin position="16"/>
        <end position="219"/>
    </location>
</feature>
<dbReference type="CDD" id="cd08761">
    <property type="entry name" value="Cyt_b561_CYB561D2_like"/>
    <property type="match status" value="1"/>
</dbReference>
<evidence type="ECO:0000256" key="9">
    <source>
        <dbReference type="ARBA" id="ARBA00023004"/>
    </source>
</evidence>
<dbReference type="PANTHER" id="PTHR15422:SF21">
    <property type="entry name" value="TRANSMEMBRANE REDUCTASE CYB561D2"/>
    <property type="match status" value="1"/>
</dbReference>
<dbReference type="Proteomes" id="UP000264820">
    <property type="component" value="Unplaced"/>
</dbReference>
<reference evidence="14" key="2">
    <citation type="submission" date="2025-09" db="UniProtKB">
        <authorList>
            <consortium name="Ensembl"/>
        </authorList>
    </citation>
    <scope>IDENTIFICATION</scope>
</reference>
<keyword evidence="8 12" id="KW-1133">Transmembrane helix</keyword>
<dbReference type="GO" id="GO:0046872">
    <property type="term" value="F:metal ion binding"/>
    <property type="evidence" value="ECO:0007669"/>
    <property type="project" value="UniProtKB-KW"/>
</dbReference>
<evidence type="ECO:0000259" key="13">
    <source>
        <dbReference type="PROSITE" id="PS50939"/>
    </source>
</evidence>
<dbReference type="GO" id="GO:0016020">
    <property type="term" value="C:membrane"/>
    <property type="evidence" value="ECO:0007669"/>
    <property type="project" value="UniProtKB-SubCell"/>
</dbReference>
<evidence type="ECO:0000313" key="14">
    <source>
        <dbReference type="Ensembl" id="ENSHCOP00000005892.1"/>
    </source>
</evidence>
<proteinExistence type="predicted"/>
<keyword evidence="7" id="KW-0249">Electron transport</keyword>
<keyword evidence="6" id="KW-0479">Metal-binding</keyword>
<accession>A0A3Q2XP68</accession>
<dbReference type="SMART" id="SM00665">
    <property type="entry name" value="B561"/>
    <property type="match status" value="1"/>
</dbReference>
<dbReference type="GO" id="GO:0140575">
    <property type="term" value="F:transmembrane monodehydroascorbate reductase activity"/>
    <property type="evidence" value="ECO:0007669"/>
    <property type="project" value="InterPro"/>
</dbReference>
<keyword evidence="3" id="KW-0813">Transport</keyword>
<evidence type="ECO:0000256" key="3">
    <source>
        <dbReference type="ARBA" id="ARBA00022448"/>
    </source>
</evidence>
<evidence type="ECO:0000256" key="5">
    <source>
        <dbReference type="ARBA" id="ARBA00022692"/>
    </source>
</evidence>
<dbReference type="PANTHER" id="PTHR15422">
    <property type="entry name" value="OS05G0565100 PROTEIN"/>
    <property type="match status" value="1"/>
</dbReference>
<organism evidence="14 15">
    <name type="scientific">Hippocampus comes</name>
    <name type="common">Tiger tail seahorse</name>
    <dbReference type="NCBI Taxonomy" id="109280"/>
    <lineage>
        <taxon>Eukaryota</taxon>
        <taxon>Metazoa</taxon>
        <taxon>Chordata</taxon>
        <taxon>Craniata</taxon>
        <taxon>Vertebrata</taxon>
        <taxon>Euteleostomi</taxon>
        <taxon>Actinopterygii</taxon>
        <taxon>Neopterygii</taxon>
        <taxon>Teleostei</taxon>
        <taxon>Neoteleostei</taxon>
        <taxon>Acanthomorphata</taxon>
        <taxon>Syngnathiaria</taxon>
        <taxon>Syngnathiformes</taxon>
        <taxon>Syngnathoidei</taxon>
        <taxon>Syngnathidae</taxon>
        <taxon>Hippocampus</taxon>
    </lineage>
</organism>
<keyword evidence="4" id="KW-0349">Heme</keyword>
<dbReference type="Ensembl" id="ENSHCOT00000004590.1">
    <property type="protein sequence ID" value="ENSHCOP00000005892.1"/>
    <property type="gene ID" value="ENSHCOG00000007611.1"/>
</dbReference>
<feature type="transmembrane region" description="Helical" evidence="12">
    <location>
        <begin position="192"/>
        <end position="218"/>
    </location>
</feature>
<dbReference type="InterPro" id="IPR045150">
    <property type="entry name" value="CYB561D1/2"/>
</dbReference>
<keyword evidence="5 12" id="KW-0812">Transmembrane</keyword>
<evidence type="ECO:0000256" key="10">
    <source>
        <dbReference type="ARBA" id="ARBA00023136"/>
    </source>
</evidence>
<protein>
    <recommendedName>
        <fullName evidence="11">ascorbate ferrireductase (transmembrane)</fullName>
        <ecNumber evidence="11">7.2.1.3</ecNumber>
    </recommendedName>
</protein>
<dbReference type="Pfam" id="PF03188">
    <property type="entry name" value="Cytochrom_B561"/>
    <property type="match status" value="1"/>
</dbReference>
<reference evidence="14" key="1">
    <citation type="submission" date="2025-08" db="UniProtKB">
        <authorList>
            <consortium name="Ensembl"/>
        </authorList>
    </citation>
    <scope>IDENTIFICATION</scope>
</reference>
<evidence type="ECO:0000256" key="4">
    <source>
        <dbReference type="ARBA" id="ARBA00022617"/>
    </source>
</evidence>
<feature type="transmembrane region" description="Helical" evidence="12">
    <location>
        <begin position="12"/>
        <end position="40"/>
    </location>
</feature>
<evidence type="ECO:0000256" key="6">
    <source>
        <dbReference type="ARBA" id="ARBA00022723"/>
    </source>
</evidence>
<evidence type="ECO:0000256" key="11">
    <source>
        <dbReference type="ARBA" id="ARBA00024225"/>
    </source>
</evidence>
<evidence type="ECO:0000256" key="1">
    <source>
        <dbReference type="ARBA" id="ARBA00001970"/>
    </source>
</evidence>
<keyword evidence="10 12" id="KW-0472">Membrane</keyword>
<keyword evidence="15" id="KW-1185">Reference proteome</keyword>
<evidence type="ECO:0000313" key="15">
    <source>
        <dbReference type="Proteomes" id="UP000264820"/>
    </source>
</evidence>
<dbReference type="GeneTree" id="ENSGT00440000038072"/>
<dbReference type="InterPro" id="IPR006593">
    <property type="entry name" value="Cyt_b561/ferric_Rdtase_TM"/>
</dbReference>
<feature type="transmembrane region" description="Helical" evidence="12">
    <location>
        <begin position="89"/>
        <end position="108"/>
    </location>
</feature>
<dbReference type="Gene3D" id="1.20.120.1770">
    <property type="match status" value="1"/>
</dbReference>
<evidence type="ECO:0000256" key="2">
    <source>
        <dbReference type="ARBA" id="ARBA00004141"/>
    </source>
</evidence>
<dbReference type="AlphaFoldDB" id="A0A3Q2XP68"/>
<feature type="transmembrane region" description="Helical" evidence="12">
    <location>
        <begin position="166"/>
        <end position="186"/>
    </location>
</feature>
<dbReference type="PROSITE" id="PS50939">
    <property type="entry name" value="CYTOCHROME_B561"/>
    <property type="match status" value="1"/>
</dbReference>
<evidence type="ECO:0000256" key="12">
    <source>
        <dbReference type="SAM" id="Phobius"/>
    </source>
</evidence>
<evidence type="ECO:0000256" key="8">
    <source>
        <dbReference type="ARBA" id="ARBA00022989"/>
    </source>
</evidence>
<dbReference type="GO" id="GO:0140571">
    <property type="term" value="F:transmembrane ascorbate ferrireductase activity"/>
    <property type="evidence" value="ECO:0007669"/>
    <property type="project" value="UniProtKB-EC"/>
</dbReference>
<feature type="transmembrane region" description="Helical" evidence="12">
    <location>
        <begin position="46"/>
        <end position="69"/>
    </location>
</feature>
<name>A0A3Q2XP68_HIPCM</name>
<sequence length="224" mass="24834">MAHSKETEAEPRLFAFARVASAVLTHFLGISLTGFVALLARPGTSWFSWHPFLMTLAFSFFMTEAILLFSPHGSPMRRFSYKVKRRVHWMLQCACVTCAALGLAAIFYNKHLHGKPHFTSWHGLLGVITVCVVAVQSLAAVPLIYHSLVKGWSLAKFKRYHATSGLVTYLFGSVSLLLGLTSGWFTKSVGDATWYLAALCPILCALIIMNQVTSAYVAKKRFQS</sequence>
<comment type="cofactor">
    <cofactor evidence="1">
        <name>heme b</name>
        <dbReference type="ChEBI" id="CHEBI:60344"/>
    </cofactor>
</comment>
<dbReference type="EC" id="7.2.1.3" evidence="11"/>
<dbReference type="OMA" id="IFYNKHL"/>
<keyword evidence="9" id="KW-0408">Iron</keyword>
<dbReference type="STRING" id="109280.ENSHCOP00000005892"/>
<dbReference type="GO" id="GO:0005783">
    <property type="term" value="C:endoplasmic reticulum"/>
    <property type="evidence" value="ECO:0007669"/>
    <property type="project" value="TreeGrafter"/>
</dbReference>